<evidence type="ECO:0000313" key="3">
    <source>
        <dbReference type="WBParaSite" id="NBR_0000463601-mRNA-1"/>
    </source>
</evidence>
<accession>A0A0N4XQ34</accession>
<dbReference type="AlphaFoldDB" id="A0A0N4XQ34"/>
<proteinExistence type="predicted"/>
<evidence type="ECO:0000313" key="1">
    <source>
        <dbReference type="EMBL" id="VDL68227.1"/>
    </source>
</evidence>
<evidence type="ECO:0000313" key="2">
    <source>
        <dbReference type="Proteomes" id="UP000271162"/>
    </source>
</evidence>
<dbReference type="Proteomes" id="UP000271162">
    <property type="component" value="Unassembled WGS sequence"/>
</dbReference>
<organism evidence="3">
    <name type="scientific">Nippostrongylus brasiliensis</name>
    <name type="common">Rat hookworm</name>
    <dbReference type="NCBI Taxonomy" id="27835"/>
    <lineage>
        <taxon>Eukaryota</taxon>
        <taxon>Metazoa</taxon>
        <taxon>Ecdysozoa</taxon>
        <taxon>Nematoda</taxon>
        <taxon>Chromadorea</taxon>
        <taxon>Rhabditida</taxon>
        <taxon>Rhabditina</taxon>
        <taxon>Rhabditomorpha</taxon>
        <taxon>Strongyloidea</taxon>
        <taxon>Heligmosomidae</taxon>
        <taxon>Nippostrongylus</taxon>
    </lineage>
</organism>
<dbReference type="EMBL" id="UYSL01009110">
    <property type="protein sequence ID" value="VDL68227.1"/>
    <property type="molecule type" value="Genomic_DNA"/>
</dbReference>
<protein>
    <submittedName>
        <fullName evidence="3">Ribonucleoside-diphosphate reductase</fullName>
    </submittedName>
</protein>
<sequence>MLDDFRELLYFDDHDNNKAYLCDYMNNVMYDPFTILGFINDAVQRKVSFESVLFVVAFYRKTKKELDSLGFMRK</sequence>
<reference evidence="3" key="1">
    <citation type="submission" date="2017-02" db="UniProtKB">
        <authorList>
            <consortium name="WormBaseParasite"/>
        </authorList>
    </citation>
    <scope>IDENTIFICATION</scope>
</reference>
<gene>
    <name evidence="1" type="ORF">NBR_LOCUS4638</name>
</gene>
<dbReference type="WBParaSite" id="NBR_0000463601-mRNA-1">
    <property type="protein sequence ID" value="NBR_0000463601-mRNA-1"/>
    <property type="gene ID" value="NBR_0000463601"/>
</dbReference>
<name>A0A0N4XQ34_NIPBR</name>
<reference evidence="1 2" key="2">
    <citation type="submission" date="2018-11" db="EMBL/GenBank/DDBJ databases">
        <authorList>
            <consortium name="Pathogen Informatics"/>
        </authorList>
    </citation>
    <scope>NUCLEOTIDE SEQUENCE [LARGE SCALE GENOMIC DNA]</scope>
</reference>
<keyword evidence="2" id="KW-1185">Reference proteome</keyword>